<protein>
    <submittedName>
        <fullName evidence="1">Uncharacterized protein</fullName>
    </submittedName>
</protein>
<evidence type="ECO:0000313" key="2">
    <source>
        <dbReference type="Proteomes" id="UP000179786"/>
    </source>
</evidence>
<organism evidence="1 2">
    <name type="scientific">Pseudoalteromonas amylolytica</name>
    <dbReference type="NCBI Taxonomy" id="1859457"/>
    <lineage>
        <taxon>Bacteria</taxon>
        <taxon>Pseudomonadati</taxon>
        <taxon>Pseudomonadota</taxon>
        <taxon>Gammaproteobacteria</taxon>
        <taxon>Alteromonadales</taxon>
        <taxon>Pseudoalteromonadaceae</taxon>
        <taxon>Pseudoalteromonas</taxon>
    </lineage>
</organism>
<accession>A0A1S1MUN1</accession>
<sequence>MILTDKEASNPRPVELLTANYGINSNNSISSTLAQSQIEVGESEVVLFEYLDTQGVITKFGWKGWIHITEIIVDDKSLLATFEQNRGEARYLKDDDFDAILPLHFYKSIRVKGFKKSEVSSRDTEQFRWEAWRTE</sequence>
<dbReference type="RefSeq" id="WP_070985022.1">
    <property type="nucleotide sequence ID" value="NZ_MKJU01000025.1"/>
</dbReference>
<dbReference type="STRING" id="1859457.BET10_10555"/>
<gene>
    <name evidence="1" type="ORF">BET10_10555</name>
</gene>
<evidence type="ECO:0000313" key="1">
    <source>
        <dbReference type="EMBL" id="OHU91262.1"/>
    </source>
</evidence>
<comment type="caution">
    <text evidence="1">The sequence shown here is derived from an EMBL/GenBank/DDBJ whole genome shotgun (WGS) entry which is preliminary data.</text>
</comment>
<proteinExistence type="predicted"/>
<dbReference type="EMBL" id="MKJU01000025">
    <property type="protein sequence ID" value="OHU91262.1"/>
    <property type="molecule type" value="Genomic_DNA"/>
</dbReference>
<name>A0A1S1MUN1_9GAMM</name>
<keyword evidence="2" id="KW-1185">Reference proteome</keyword>
<reference evidence="1 2" key="1">
    <citation type="submission" date="2016-09" db="EMBL/GenBank/DDBJ databases">
        <title>Pseudoalteromonas amylolytica sp. nov., isolated from the surface seawater.</title>
        <authorList>
            <person name="Wu Y.-H."/>
            <person name="Cheng H."/>
            <person name="Jin X.-B."/>
            <person name="Wang C.-S."/>
            <person name="Xu X.-W."/>
        </authorList>
    </citation>
    <scope>NUCLEOTIDE SEQUENCE [LARGE SCALE GENOMIC DNA]</scope>
    <source>
        <strain evidence="1 2">JW1</strain>
    </source>
</reference>
<dbReference type="AlphaFoldDB" id="A0A1S1MUN1"/>
<dbReference type="Proteomes" id="UP000179786">
    <property type="component" value="Unassembled WGS sequence"/>
</dbReference>